<dbReference type="Proteomes" id="UP001281410">
    <property type="component" value="Unassembled WGS sequence"/>
</dbReference>
<sequence length="139" mass="16198">MVRKKAISMSALEINQYLRTRSYPQWHDGYSLMLSTYRIEVNKGVAIILYMMKNQLEFDVGRTIVKMIAEATRRPNLCLIFPCLITHFIEEVEIRVDRVADDILSLSGYVGRRAYIEAVEGKRVEKLLTTATIRKQKRE</sequence>
<reference evidence="1" key="1">
    <citation type="journal article" date="2023" name="Plant J.">
        <title>Genome sequences and population genomics provide insights into the demographic history, inbreeding, and mutation load of two 'living fossil' tree species of Dipteronia.</title>
        <authorList>
            <person name="Feng Y."/>
            <person name="Comes H.P."/>
            <person name="Chen J."/>
            <person name="Zhu S."/>
            <person name="Lu R."/>
            <person name="Zhang X."/>
            <person name="Li P."/>
            <person name="Qiu J."/>
            <person name="Olsen K.M."/>
            <person name="Qiu Y."/>
        </authorList>
    </citation>
    <scope>NUCLEOTIDE SEQUENCE</scope>
    <source>
        <strain evidence="1">NBL</strain>
    </source>
</reference>
<comment type="caution">
    <text evidence="1">The sequence shown here is derived from an EMBL/GenBank/DDBJ whole genome shotgun (WGS) entry which is preliminary data.</text>
</comment>
<accession>A0AAE0EIE7</accession>
<organism evidence="1 2">
    <name type="scientific">Dipteronia sinensis</name>
    <dbReference type="NCBI Taxonomy" id="43782"/>
    <lineage>
        <taxon>Eukaryota</taxon>
        <taxon>Viridiplantae</taxon>
        <taxon>Streptophyta</taxon>
        <taxon>Embryophyta</taxon>
        <taxon>Tracheophyta</taxon>
        <taxon>Spermatophyta</taxon>
        <taxon>Magnoliopsida</taxon>
        <taxon>eudicotyledons</taxon>
        <taxon>Gunneridae</taxon>
        <taxon>Pentapetalae</taxon>
        <taxon>rosids</taxon>
        <taxon>malvids</taxon>
        <taxon>Sapindales</taxon>
        <taxon>Sapindaceae</taxon>
        <taxon>Hippocastanoideae</taxon>
        <taxon>Acereae</taxon>
        <taxon>Dipteronia</taxon>
    </lineage>
</organism>
<proteinExistence type="predicted"/>
<dbReference type="AlphaFoldDB" id="A0AAE0EIE7"/>
<dbReference type="EMBL" id="JANJYJ010000001">
    <property type="protein sequence ID" value="KAK3229209.1"/>
    <property type="molecule type" value="Genomic_DNA"/>
</dbReference>
<evidence type="ECO:0000313" key="2">
    <source>
        <dbReference type="Proteomes" id="UP001281410"/>
    </source>
</evidence>
<protein>
    <submittedName>
        <fullName evidence="1">Uncharacterized protein</fullName>
    </submittedName>
</protein>
<name>A0AAE0EIE7_9ROSI</name>
<evidence type="ECO:0000313" key="1">
    <source>
        <dbReference type="EMBL" id="KAK3229209.1"/>
    </source>
</evidence>
<keyword evidence="2" id="KW-1185">Reference proteome</keyword>
<gene>
    <name evidence="1" type="ORF">Dsin_001090</name>
</gene>